<evidence type="ECO:0000256" key="6">
    <source>
        <dbReference type="ARBA" id="ARBA00023288"/>
    </source>
</evidence>
<evidence type="ECO:0000313" key="9">
    <source>
        <dbReference type="Proteomes" id="UP000594262"/>
    </source>
</evidence>
<dbReference type="Proteomes" id="UP000594262">
    <property type="component" value="Unplaced"/>
</dbReference>
<dbReference type="PROSITE" id="PS51421">
    <property type="entry name" value="RAS"/>
    <property type="match status" value="1"/>
</dbReference>
<proteinExistence type="inferred from homology"/>
<dbReference type="PROSITE" id="PS51420">
    <property type="entry name" value="RHO"/>
    <property type="match status" value="1"/>
</dbReference>
<keyword evidence="9" id="KW-1185">Reference proteome</keyword>
<dbReference type="PROSITE" id="PS51417">
    <property type="entry name" value="ARF"/>
    <property type="match status" value="1"/>
</dbReference>
<dbReference type="NCBIfam" id="TIGR00231">
    <property type="entry name" value="small_GTP"/>
    <property type="match status" value="1"/>
</dbReference>
<dbReference type="InterPro" id="IPR005225">
    <property type="entry name" value="Small_GTP-bd"/>
</dbReference>
<dbReference type="SMART" id="SM00175">
    <property type="entry name" value="RAB"/>
    <property type="match status" value="1"/>
</dbReference>
<evidence type="ECO:0000256" key="2">
    <source>
        <dbReference type="ARBA" id="ARBA00006270"/>
    </source>
</evidence>
<dbReference type="SMART" id="SM00177">
    <property type="entry name" value="ARF"/>
    <property type="match status" value="1"/>
</dbReference>
<dbReference type="Gene3D" id="3.40.50.300">
    <property type="entry name" value="P-loop containing nucleotide triphosphate hydrolases"/>
    <property type="match status" value="1"/>
</dbReference>
<dbReference type="GeneID" id="136820281"/>
<dbReference type="EnsemblMetazoa" id="CLYHEMT016276.1">
    <property type="protein sequence ID" value="CLYHEMP016276.1"/>
    <property type="gene ID" value="CLYHEMG016276"/>
</dbReference>
<evidence type="ECO:0000256" key="5">
    <source>
        <dbReference type="ARBA" id="ARBA00023136"/>
    </source>
</evidence>
<dbReference type="GO" id="GO:0012505">
    <property type="term" value="C:endomembrane system"/>
    <property type="evidence" value="ECO:0007669"/>
    <property type="project" value="UniProtKB-SubCell"/>
</dbReference>
<keyword evidence="6" id="KW-0449">Lipoprotein</keyword>
<dbReference type="SMART" id="SM00174">
    <property type="entry name" value="RHO"/>
    <property type="match status" value="1"/>
</dbReference>
<dbReference type="AlphaFoldDB" id="A0A7M5X1D9"/>
<name>A0A7M5X1D9_9CNID</name>
<comment type="subcellular location">
    <subcellularLocation>
        <location evidence="1">Endomembrane system</location>
    </subcellularLocation>
</comment>
<dbReference type="SUPFAM" id="SSF52540">
    <property type="entry name" value="P-loop containing nucleoside triphosphate hydrolases"/>
    <property type="match status" value="1"/>
</dbReference>
<keyword evidence="7" id="KW-0636">Prenylation</keyword>
<comment type="similarity">
    <text evidence="2">Belongs to the small GTPase superfamily. Rab family.</text>
</comment>
<dbReference type="InterPro" id="IPR027417">
    <property type="entry name" value="P-loop_NTPase"/>
</dbReference>
<accession>A0A7M5X1D9</accession>
<dbReference type="CDD" id="cd00154">
    <property type="entry name" value="Rab"/>
    <property type="match status" value="1"/>
</dbReference>
<evidence type="ECO:0000256" key="7">
    <source>
        <dbReference type="ARBA" id="ARBA00023289"/>
    </source>
</evidence>
<protein>
    <submittedName>
        <fullName evidence="8">Uncharacterized protein</fullName>
    </submittedName>
</protein>
<dbReference type="PROSITE" id="PS51419">
    <property type="entry name" value="RAB"/>
    <property type="match status" value="1"/>
</dbReference>
<dbReference type="PANTHER" id="PTHR47980">
    <property type="entry name" value="LD44762P"/>
    <property type="match status" value="1"/>
</dbReference>
<keyword evidence="4" id="KW-0342">GTP-binding</keyword>
<dbReference type="PRINTS" id="PR00449">
    <property type="entry name" value="RASTRNSFRMNG"/>
</dbReference>
<keyword evidence="3" id="KW-0547">Nucleotide-binding</keyword>
<dbReference type="Pfam" id="PF00071">
    <property type="entry name" value="Ras"/>
    <property type="match status" value="1"/>
</dbReference>
<dbReference type="InterPro" id="IPR001806">
    <property type="entry name" value="Small_GTPase"/>
</dbReference>
<evidence type="ECO:0000256" key="3">
    <source>
        <dbReference type="ARBA" id="ARBA00022741"/>
    </source>
</evidence>
<dbReference type="SMART" id="SM00176">
    <property type="entry name" value="RAN"/>
    <property type="match status" value="1"/>
</dbReference>
<evidence type="ECO:0000256" key="1">
    <source>
        <dbReference type="ARBA" id="ARBA00004308"/>
    </source>
</evidence>
<dbReference type="SMART" id="SM00173">
    <property type="entry name" value="RAS"/>
    <property type="match status" value="1"/>
</dbReference>
<dbReference type="GO" id="GO:0005525">
    <property type="term" value="F:GTP binding"/>
    <property type="evidence" value="ECO:0007669"/>
    <property type="project" value="UniProtKB-KW"/>
</dbReference>
<dbReference type="OrthoDB" id="9989112at2759"/>
<dbReference type="RefSeq" id="XP_066932573.1">
    <property type="nucleotide sequence ID" value="XM_067076472.1"/>
</dbReference>
<evidence type="ECO:0000256" key="4">
    <source>
        <dbReference type="ARBA" id="ARBA00023134"/>
    </source>
</evidence>
<organism evidence="8 9">
    <name type="scientific">Clytia hemisphaerica</name>
    <dbReference type="NCBI Taxonomy" id="252671"/>
    <lineage>
        <taxon>Eukaryota</taxon>
        <taxon>Metazoa</taxon>
        <taxon>Cnidaria</taxon>
        <taxon>Hydrozoa</taxon>
        <taxon>Hydroidolina</taxon>
        <taxon>Leptothecata</taxon>
        <taxon>Obeliida</taxon>
        <taxon>Clytiidae</taxon>
        <taxon>Clytia</taxon>
    </lineage>
</organism>
<reference evidence="8" key="1">
    <citation type="submission" date="2021-01" db="UniProtKB">
        <authorList>
            <consortium name="EnsemblMetazoa"/>
        </authorList>
    </citation>
    <scope>IDENTIFICATION</scope>
</reference>
<dbReference type="InterPro" id="IPR050305">
    <property type="entry name" value="Small_GTPase_Rab"/>
</dbReference>
<keyword evidence="5" id="KW-0472">Membrane</keyword>
<evidence type="ECO:0000313" key="8">
    <source>
        <dbReference type="EnsemblMetazoa" id="CLYHEMP016276.1"/>
    </source>
</evidence>
<dbReference type="FunFam" id="3.40.50.300:FF:000586">
    <property type="entry name" value="Rab family GTPase"/>
    <property type="match status" value="1"/>
</dbReference>
<dbReference type="GO" id="GO:0003924">
    <property type="term" value="F:GTPase activity"/>
    <property type="evidence" value="ECO:0007669"/>
    <property type="project" value="InterPro"/>
</dbReference>
<sequence length="219" mass="25110">MESPIRNSKNYDHLFKIILIGDSGVGKTSILARFVGEEVLKSHISTIGIDFKMKCLEMDGKQIKIQVWDTAGQERYETITTQYYRRAQGIMLAYDITRKESFENVRKWLRYVEEFAESNVKVILVGNKCDLSEQRAVSTNAAEHLAQEFNIPWFETSAYTGEYVEDAFLTITKQIYIEAIQAEEIEREKRHSSSADIILTPKGSFDGSDEPVKENNCQC</sequence>